<dbReference type="AlphaFoldDB" id="A0A495IJ21"/>
<proteinExistence type="predicted"/>
<evidence type="ECO:0000256" key="1">
    <source>
        <dbReference type="SAM" id="Phobius"/>
    </source>
</evidence>
<comment type="caution">
    <text evidence="2">The sequence shown here is derived from an EMBL/GenBank/DDBJ whole genome shotgun (WGS) entry which is preliminary data.</text>
</comment>
<dbReference type="Proteomes" id="UP000280008">
    <property type="component" value="Unassembled WGS sequence"/>
</dbReference>
<protein>
    <submittedName>
        <fullName evidence="2">Uncharacterized protein</fullName>
    </submittedName>
</protein>
<sequence length="36" mass="4008">MSDEDTRRRPRRSVSKMQAAILVVGLARLLVALIKG</sequence>
<keyword evidence="1" id="KW-0472">Membrane</keyword>
<organism evidence="2 3">
    <name type="scientific">Frondihabitans australicus</name>
    <dbReference type="NCBI Taxonomy" id="386892"/>
    <lineage>
        <taxon>Bacteria</taxon>
        <taxon>Bacillati</taxon>
        <taxon>Actinomycetota</taxon>
        <taxon>Actinomycetes</taxon>
        <taxon>Micrococcales</taxon>
        <taxon>Microbacteriaceae</taxon>
        <taxon>Frondihabitans</taxon>
    </lineage>
</organism>
<keyword evidence="3" id="KW-1185">Reference proteome</keyword>
<accession>A0A495IJ21</accession>
<reference evidence="2 3" key="1">
    <citation type="submission" date="2018-10" db="EMBL/GenBank/DDBJ databases">
        <title>Sequencing the genomes of 1000 actinobacteria strains.</title>
        <authorList>
            <person name="Klenk H.-P."/>
        </authorList>
    </citation>
    <scope>NUCLEOTIDE SEQUENCE [LARGE SCALE GENOMIC DNA]</scope>
    <source>
        <strain evidence="2 3">DSM 17894</strain>
    </source>
</reference>
<keyword evidence="1" id="KW-1133">Transmembrane helix</keyword>
<evidence type="ECO:0000313" key="2">
    <source>
        <dbReference type="EMBL" id="RKR75125.1"/>
    </source>
</evidence>
<keyword evidence="1" id="KW-0812">Transmembrane</keyword>
<evidence type="ECO:0000313" key="3">
    <source>
        <dbReference type="Proteomes" id="UP000280008"/>
    </source>
</evidence>
<name>A0A495IJ21_9MICO</name>
<gene>
    <name evidence="2" type="ORF">C8E83_2262</name>
</gene>
<feature type="transmembrane region" description="Helical" evidence="1">
    <location>
        <begin position="17"/>
        <end position="34"/>
    </location>
</feature>
<dbReference type="EMBL" id="RBKS01000001">
    <property type="protein sequence ID" value="RKR75125.1"/>
    <property type="molecule type" value="Genomic_DNA"/>
</dbReference>